<organism evidence="1 2">
    <name type="scientific">Stutzerimonas marianensis</name>
    <dbReference type="NCBI Taxonomy" id="2929513"/>
    <lineage>
        <taxon>Bacteria</taxon>
        <taxon>Pseudomonadati</taxon>
        <taxon>Pseudomonadota</taxon>
        <taxon>Gammaproteobacteria</taxon>
        <taxon>Pseudomonadales</taxon>
        <taxon>Pseudomonadaceae</taxon>
        <taxon>Stutzerimonas</taxon>
    </lineage>
</organism>
<keyword evidence="2" id="KW-1185">Reference proteome</keyword>
<dbReference type="EMBL" id="JALGRD010000002">
    <property type="protein sequence ID" value="MCJ0972730.1"/>
    <property type="molecule type" value="Genomic_DNA"/>
</dbReference>
<protein>
    <submittedName>
        <fullName evidence="1">Uncharacterized protein</fullName>
    </submittedName>
</protein>
<proteinExistence type="predicted"/>
<sequence>MNKLPDFKPVTREELRAIWARYPDPEVRRLTLEIERYKRVMSEVDRLYRVIHQSWRETTGGNLTALHVLQGIMLHERERAEL</sequence>
<reference evidence="1" key="1">
    <citation type="submission" date="2022-03" db="EMBL/GenBank/DDBJ databases">
        <title>Pseudomonas marianensis sp. nov., a marine bacterium isolated from deep-sea sediments of the Mariana Trench.</title>
        <authorList>
            <person name="Wei Y."/>
        </authorList>
    </citation>
    <scope>NUCLEOTIDE SEQUENCE</scope>
    <source>
        <strain evidence="1">PS1</strain>
    </source>
</reference>
<evidence type="ECO:0000313" key="1">
    <source>
        <dbReference type="EMBL" id="MCJ0972730.1"/>
    </source>
</evidence>
<dbReference type="AlphaFoldDB" id="A0A9X1W1E3"/>
<evidence type="ECO:0000313" key="2">
    <source>
        <dbReference type="Proteomes" id="UP001139682"/>
    </source>
</evidence>
<gene>
    <name evidence="1" type="ORF">MST27_05030</name>
</gene>
<accession>A0A9X1W1E3</accession>
<name>A0A9X1W1E3_9GAMM</name>
<comment type="caution">
    <text evidence="1">The sequence shown here is derived from an EMBL/GenBank/DDBJ whole genome shotgun (WGS) entry which is preliminary data.</text>
</comment>
<dbReference type="Proteomes" id="UP001139682">
    <property type="component" value="Unassembled WGS sequence"/>
</dbReference>
<dbReference type="RefSeq" id="WP_243604913.1">
    <property type="nucleotide sequence ID" value="NZ_JALGRD010000002.1"/>
</dbReference>